<keyword evidence="2" id="KW-0012">Acyltransferase</keyword>
<dbReference type="InterPro" id="IPR016181">
    <property type="entry name" value="Acyl_CoA_acyltransferase"/>
</dbReference>
<dbReference type="Proteomes" id="UP000051841">
    <property type="component" value="Unassembled WGS sequence"/>
</dbReference>
<keyword evidence="5" id="KW-1185">Reference proteome</keyword>
<evidence type="ECO:0000313" key="4">
    <source>
        <dbReference type="EMBL" id="KRN50713.1"/>
    </source>
</evidence>
<sequence length="162" mass="18946">MKKRSEIMIAIKQLTIENVDELLKMRKLSLSQVFEEEKKEMSDEEWSSLEKETRLYYLEELVANRHIAVAAYEGEELLGWGGMCLHREMPSPDNMSGQSGYLMNIYTKKQHRGKGVGKAICRHLIRLAKKIGIDKIYLESTEEGKHLYRRLGFQDTEDYMKL</sequence>
<proteinExistence type="predicted"/>
<dbReference type="InterPro" id="IPR050680">
    <property type="entry name" value="YpeA/RimI_acetyltransf"/>
</dbReference>
<dbReference type="AlphaFoldDB" id="A0A0R2HCC3"/>
<reference evidence="4 5" key="1">
    <citation type="journal article" date="2015" name="Genome Announc.">
        <title>Expanding the biotechnology potential of lactobacilli through comparative genomics of 213 strains and associated genera.</title>
        <authorList>
            <person name="Sun Z."/>
            <person name="Harris H.M."/>
            <person name="McCann A."/>
            <person name="Guo C."/>
            <person name="Argimon S."/>
            <person name="Zhang W."/>
            <person name="Yang X."/>
            <person name="Jeffery I.B."/>
            <person name="Cooney J.C."/>
            <person name="Kagawa T.F."/>
            <person name="Liu W."/>
            <person name="Song Y."/>
            <person name="Salvetti E."/>
            <person name="Wrobel A."/>
            <person name="Rasinkangas P."/>
            <person name="Parkhill J."/>
            <person name="Rea M.C."/>
            <person name="O'Sullivan O."/>
            <person name="Ritari J."/>
            <person name="Douillard F.P."/>
            <person name="Paul Ross R."/>
            <person name="Yang R."/>
            <person name="Briner A.E."/>
            <person name="Felis G.E."/>
            <person name="de Vos W.M."/>
            <person name="Barrangou R."/>
            <person name="Klaenhammer T.R."/>
            <person name="Caufield P.W."/>
            <person name="Cui Y."/>
            <person name="Zhang H."/>
            <person name="O'Toole P.W."/>
        </authorList>
    </citation>
    <scope>NUCLEOTIDE SEQUENCE [LARGE SCALE GENOMIC DNA]</scope>
    <source>
        <strain evidence="4 5">DSM 20405</strain>
    </source>
</reference>
<dbReference type="Gene3D" id="3.40.630.30">
    <property type="match status" value="1"/>
</dbReference>
<comment type="caution">
    <text evidence="4">The sequence shown here is derived from an EMBL/GenBank/DDBJ whole genome shotgun (WGS) entry which is preliminary data.</text>
</comment>
<keyword evidence="1" id="KW-0808">Transferase</keyword>
<dbReference type="PANTHER" id="PTHR43420:SF12">
    <property type="entry name" value="N-ACETYLTRANSFERASE DOMAIN-CONTAINING PROTEIN"/>
    <property type="match status" value="1"/>
</dbReference>
<dbReference type="PROSITE" id="PS51186">
    <property type="entry name" value="GNAT"/>
    <property type="match status" value="1"/>
</dbReference>
<dbReference type="PATRIC" id="fig|1410657.5.peg.1853"/>
<gene>
    <name evidence="4" type="ORF">IV49_GL001798</name>
</gene>
<name>A0A0R2HCC3_9FIRM</name>
<evidence type="ECO:0000256" key="2">
    <source>
        <dbReference type="ARBA" id="ARBA00023315"/>
    </source>
</evidence>
<dbReference type="SUPFAM" id="SSF55729">
    <property type="entry name" value="Acyl-CoA N-acyltransferases (Nat)"/>
    <property type="match status" value="1"/>
</dbReference>
<protein>
    <recommendedName>
        <fullName evidence="3">N-acetyltransferase domain-containing protein</fullName>
    </recommendedName>
</protein>
<feature type="domain" description="N-acetyltransferase" evidence="3">
    <location>
        <begin position="28"/>
        <end position="162"/>
    </location>
</feature>
<evidence type="ECO:0000256" key="1">
    <source>
        <dbReference type="ARBA" id="ARBA00022679"/>
    </source>
</evidence>
<dbReference type="EMBL" id="JQBL01000006">
    <property type="protein sequence ID" value="KRN50713.1"/>
    <property type="molecule type" value="Genomic_DNA"/>
</dbReference>
<dbReference type="CDD" id="cd04301">
    <property type="entry name" value="NAT_SF"/>
    <property type="match status" value="1"/>
</dbReference>
<accession>A0A0R2HCC3</accession>
<dbReference type="GO" id="GO:0016747">
    <property type="term" value="F:acyltransferase activity, transferring groups other than amino-acyl groups"/>
    <property type="evidence" value="ECO:0007669"/>
    <property type="project" value="InterPro"/>
</dbReference>
<evidence type="ECO:0000313" key="5">
    <source>
        <dbReference type="Proteomes" id="UP000051841"/>
    </source>
</evidence>
<dbReference type="InterPro" id="IPR000182">
    <property type="entry name" value="GNAT_dom"/>
</dbReference>
<dbReference type="Pfam" id="PF00583">
    <property type="entry name" value="Acetyltransf_1"/>
    <property type="match status" value="1"/>
</dbReference>
<evidence type="ECO:0000259" key="3">
    <source>
        <dbReference type="PROSITE" id="PS51186"/>
    </source>
</evidence>
<organism evidence="4 5">
    <name type="scientific">Kandleria vitulina DSM 20405</name>
    <dbReference type="NCBI Taxonomy" id="1410657"/>
    <lineage>
        <taxon>Bacteria</taxon>
        <taxon>Bacillati</taxon>
        <taxon>Bacillota</taxon>
        <taxon>Erysipelotrichia</taxon>
        <taxon>Erysipelotrichales</taxon>
        <taxon>Coprobacillaceae</taxon>
        <taxon>Kandleria</taxon>
    </lineage>
</organism>
<dbReference type="PANTHER" id="PTHR43420">
    <property type="entry name" value="ACETYLTRANSFERASE"/>
    <property type="match status" value="1"/>
</dbReference>